<dbReference type="GO" id="GO:0003677">
    <property type="term" value="F:DNA binding"/>
    <property type="evidence" value="ECO:0007669"/>
    <property type="project" value="UniProtKB-KW"/>
</dbReference>
<sequence length="392" mass="44917">MKNSLVQLQQWQTQFFILRDTHISSSLFFPTSTPTSYSIPLKFFSEHIEGRYEKNTVELESDACESTWKVKLEGRRLTVGWKEFTVAHDFRIGDIIIFRHEGDLVFHVTSFGPSCCEIQYVKESIGNLSTKKNVKTEPESRSSDQPCFVARVTDSNLREDTMFLPRKFGWLLDGLNKGNNKISLANEGERIWTLILKFRESSRTFYMRGGWRSFCHENGLEPGDIITFKIGSNSKIMPLLRFSTLELMKVSTKHSSKGKTGEAGESSQRVPSSSSSSSLKESRFVTLTATPASFRKSRIYLPMRFIRRNRMESAGGKKTTLLDKHGGEWAVALWMLDRRMYLGSGLKKFLKAIGVEANESFVLELVWEDKASPPMFKFCSKIKTRLYEYGLF</sequence>
<feature type="domain" description="TF-B3" evidence="8">
    <location>
        <begin position="147"/>
        <end position="244"/>
    </location>
</feature>
<evidence type="ECO:0000313" key="10">
    <source>
        <dbReference type="Proteomes" id="UP000836841"/>
    </source>
</evidence>
<evidence type="ECO:0000256" key="5">
    <source>
        <dbReference type="ARBA" id="ARBA00023163"/>
    </source>
</evidence>
<dbReference type="EMBL" id="OU466863">
    <property type="protein sequence ID" value="CAH2077351.1"/>
    <property type="molecule type" value="Genomic_DNA"/>
</dbReference>
<accession>A0AAU9T4L9</accession>
<dbReference type="Proteomes" id="UP000836841">
    <property type="component" value="Chromosome 7"/>
</dbReference>
<evidence type="ECO:0000256" key="2">
    <source>
        <dbReference type="ARBA" id="ARBA00022737"/>
    </source>
</evidence>
<keyword evidence="6" id="KW-0539">Nucleus</keyword>
<feature type="compositionally biased region" description="Low complexity" evidence="7">
    <location>
        <begin position="266"/>
        <end position="277"/>
    </location>
</feature>
<evidence type="ECO:0000256" key="6">
    <source>
        <dbReference type="ARBA" id="ARBA00023242"/>
    </source>
</evidence>
<dbReference type="FunFam" id="2.40.330.10:FF:000009">
    <property type="entry name" value="Transcriptional factor B3 family protein"/>
    <property type="match status" value="1"/>
</dbReference>
<comment type="subcellular location">
    <subcellularLocation>
        <location evidence="1">Nucleus</location>
    </subcellularLocation>
</comment>
<feature type="domain" description="TF-B3" evidence="8">
    <location>
        <begin position="284"/>
        <end position="381"/>
    </location>
</feature>
<dbReference type="PANTHER" id="PTHR31674:SF96">
    <property type="entry name" value="B3 DOMAIN-CONTAINING PROTEIN REM-LIKE 3-RELATED"/>
    <property type="match status" value="1"/>
</dbReference>
<dbReference type="Pfam" id="PF02362">
    <property type="entry name" value="B3"/>
    <property type="match status" value="3"/>
</dbReference>
<dbReference type="Gene3D" id="2.40.330.10">
    <property type="entry name" value="DNA-binding pseudobarrel domain"/>
    <property type="match status" value="3"/>
</dbReference>
<dbReference type="AlphaFoldDB" id="A0AAU9T4L9"/>
<feature type="region of interest" description="Disordered" evidence="7">
    <location>
        <begin position="253"/>
        <end position="277"/>
    </location>
</feature>
<name>A0AAU9T4L9_THLAR</name>
<gene>
    <name evidence="9" type="ORF">TAV2_LOCUS25543</name>
</gene>
<dbReference type="SMART" id="SM01019">
    <property type="entry name" value="B3"/>
    <property type="match status" value="3"/>
</dbReference>
<dbReference type="InterPro" id="IPR003340">
    <property type="entry name" value="B3_DNA-bd"/>
</dbReference>
<organism evidence="9 10">
    <name type="scientific">Thlaspi arvense</name>
    <name type="common">Field penny-cress</name>
    <dbReference type="NCBI Taxonomy" id="13288"/>
    <lineage>
        <taxon>Eukaryota</taxon>
        <taxon>Viridiplantae</taxon>
        <taxon>Streptophyta</taxon>
        <taxon>Embryophyta</taxon>
        <taxon>Tracheophyta</taxon>
        <taxon>Spermatophyta</taxon>
        <taxon>Magnoliopsida</taxon>
        <taxon>eudicotyledons</taxon>
        <taxon>Gunneridae</taxon>
        <taxon>Pentapetalae</taxon>
        <taxon>rosids</taxon>
        <taxon>malvids</taxon>
        <taxon>Brassicales</taxon>
        <taxon>Brassicaceae</taxon>
        <taxon>Thlaspideae</taxon>
        <taxon>Thlaspi</taxon>
    </lineage>
</organism>
<keyword evidence="10" id="KW-1185">Reference proteome</keyword>
<dbReference type="InterPro" id="IPR039218">
    <property type="entry name" value="REM_fam"/>
</dbReference>
<dbReference type="InterPro" id="IPR015300">
    <property type="entry name" value="DNA-bd_pseudobarrel_sf"/>
</dbReference>
<dbReference type="PANTHER" id="PTHR31674">
    <property type="entry name" value="B3 DOMAIN-CONTAINING PROTEIN REM-LIKE 3-RELATED"/>
    <property type="match status" value="1"/>
</dbReference>
<keyword evidence="2" id="KW-0677">Repeat</keyword>
<keyword evidence="4" id="KW-0238">DNA-binding</keyword>
<reference evidence="9 10" key="1">
    <citation type="submission" date="2022-03" db="EMBL/GenBank/DDBJ databases">
        <authorList>
            <person name="Nunn A."/>
            <person name="Chopra R."/>
            <person name="Nunn A."/>
            <person name="Contreras Garrido A."/>
        </authorList>
    </citation>
    <scope>NUCLEOTIDE SEQUENCE [LARGE SCALE GENOMIC DNA]</scope>
</reference>
<evidence type="ECO:0000256" key="7">
    <source>
        <dbReference type="SAM" id="MobiDB-lite"/>
    </source>
</evidence>
<protein>
    <recommendedName>
        <fullName evidence="8">TF-B3 domain-containing protein</fullName>
    </recommendedName>
</protein>
<dbReference type="GO" id="GO:0005634">
    <property type="term" value="C:nucleus"/>
    <property type="evidence" value="ECO:0007669"/>
    <property type="project" value="UniProtKB-SubCell"/>
</dbReference>
<evidence type="ECO:0000313" key="9">
    <source>
        <dbReference type="EMBL" id="CAH2077351.1"/>
    </source>
</evidence>
<proteinExistence type="predicted"/>
<keyword evidence="3" id="KW-0805">Transcription regulation</keyword>
<dbReference type="PROSITE" id="PS50863">
    <property type="entry name" value="B3"/>
    <property type="match status" value="3"/>
</dbReference>
<dbReference type="CDD" id="cd10017">
    <property type="entry name" value="B3_DNA"/>
    <property type="match status" value="3"/>
</dbReference>
<evidence type="ECO:0000256" key="1">
    <source>
        <dbReference type="ARBA" id="ARBA00004123"/>
    </source>
</evidence>
<evidence type="ECO:0000256" key="3">
    <source>
        <dbReference type="ARBA" id="ARBA00023015"/>
    </source>
</evidence>
<keyword evidence="5" id="KW-0804">Transcription</keyword>
<evidence type="ECO:0000256" key="4">
    <source>
        <dbReference type="ARBA" id="ARBA00023125"/>
    </source>
</evidence>
<feature type="domain" description="TF-B3" evidence="8">
    <location>
        <begin position="22"/>
        <end position="114"/>
    </location>
</feature>
<evidence type="ECO:0000259" key="8">
    <source>
        <dbReference type="PROSITE" id="PS50863"/>
    </source>
</evidence>
<dbReference type="SUPFAM" id="SSF101936">
    <property type="entry name" value="DNA-binding pseudobarrel domain"/>
    <property type="match status" value="3"/>
</dbReference>